<evidence type="ECO:0000313" key="1">
    <source>
        <dbReference type="EMBL" id="RXI00515.1"/>
    </source>
</evidence>
<evidence type="ECO:0000313" key="2">
    <source>
        <dbReference type="Proteomes" id="UP000290289"/>
    </source>
</evidence>
<dbReference type="EMBL" id="RDQH01000330">
    <property type="protein sequence ID" value="RXI00515.1"/>
    <property type="molecule type" value="Genomic_DNA"/>
</dbReference>
<comment type="caution">
    <text evidence="1">The sequence shown here is derived from an EMBL/GenBank/DDBJ whole genome shotgun (WGS) entry which is preliminary data.</text>
</comment>
<dbReference type="AlphaFoldDB" id="A0A498K3J1"/>
<proteinExistence type="predicted"/>
<protein>
    <recommendedName>
        <fullName evidence="3">RNase H type-1 domain-containing protein</fullName>
    </recommendedName>
</protein>
<gene>
    <name evidence="1" type="ORF">DVH24_000749</name>
</gene>
<sequence length="203" mass="23594">MGEQFQVCCWSWVPRSANRAADWLVSFKNAEMSVSTWVSRPPSSLVHVLNKDGLALSTLSLKINLGFIEISPRWHRWCLPIFWKPRQKMHRVSISRIQFKFDKYKGFHGSKADLIHNSSESSSRHCRNNSGESPKVIQRLAPRKLGRFKHAEHETLTRGLMRTHSSSGDFKINEFLARGPHRKLGEEHMDYRSSESRIRVRNL</sequence>
<name>A0A498K3J1_MALDO</name>
<accession>A0A498K3J1</accession>
<keyword evidence="2" id="KW-1185">Reference proteome</keyword>
<dbReference type="Proteomes" id="UP000290289">
    <property type="component" value="Chromosome 4"/>
</dbReference>
<reference evidence="1 2" key="1">
    <citation type="submission" date="2018-10" db="EMBL/GenBank/DDBJ databases">
        <title>A high-quality apple genome assembly.</title>
        <authorList>
            <person name="Hu J."/>
        </authorList>
    </citation>
    <scope>NUCLEOTIDE SEQUENCE [LARGE SCALE GENOMIC DNA]</scope>
    <source>
        <strain evidence="2">cv. HFTH1</strain>
        <tissue evidence="1">Young leaf</tissue>
    </source>
</reference>
<organism evidence="1 2">
    <name type="scientific">Malus domestica</name>
    <name type="common">Apple</name>
    <name type="synonym">Pyrus malus</name>
    <dbReference type="NCBI Taxonomy" id="3750"/>
    <lineage>
        <taxon>Eukaryota</taxon>
        <taxon>Viridiplantae</taxon>
        <taxon>Streptophyta</taxon>
        <taxon>Embryophyta</taxon>
        <taxon>Tracheophyta</taxon>
        <taxon>Spermatophyta</taxon>
        <taxon>Magnoliopsida</taxon>
        <taxon>eudicotyledons</taxon>
        <taxon>Gunneridae</taxon>
        <taxon>Pentapetalae</taxon>
        <taxon>rosids</taxon>
        <taxon>fabids</taxon>
        <taxon>Rosales</taxon>
        <taxon>Rosaceae</taxon>
        <taxon>Amygdaloideae</taxon>
        <taxon>Maleae</taxon>
        <taxon>Malus</taxon>
    </lineage>
</organism>
<evidence type="ECO:0008006" key="3">
    <source>
        <dbReference type="Google" id="ProtNLM"/>
    </source>
</evidence>